<dbReference type="Proteomes" id="UP001595847">
    <property type="component" value="Unassembled WGS sequence"/>
</dbReference>
<dbReference type="CDD" id="cd07377">
    <property type="entry name" value="WHTH_GntR"/>
    <property type="match status" value="1"/>
</dbReference>
<gene>
    <name evidence="5" type="ORF">ACFOVU_10165</name>
</gene>
<dbReference type="SUPFAM" id="SSF48008">
    <property type="entry name" value="GntR ligand-binding domain-like"/>
    <property type="match status" value="1"/>
</dbReference>
<keyword evidence="3" id="KW-0804">Transcription</keyword>
<dbReference type="SUPFAM" id="SSF46785">
    <property type="entry name" value="Winged helix' DNA-binding domain"/>
    <property type="match status" value="1"/>
</dbReference>
<accession>A0ABV8FJH1</accession>
<comment type="caution">
    <text evidence="5">The sequence shown here is derived from an EMBL/GenBank/DDBJ whole genome shotgun (WGS) entry which is preliminary data.</text>
</comment>
<keyword evidence="2" id="KW-0238">DNA-binding</keyword>
<dbReference type="RefSeq" id="WP_378532188.1">
    <property type="nucleotide sequence ID" value="NZ_JBHSBH010000007.1"/>
</dbReference>
<dbReference type="Pfam" id="PF07729">
    <property type="entry name" value="FCD"/>
    <property type="match status" value="1"/>
</dbReference>
<evidence type="ECO:0000259" key="4">
    <source>
        <dbReference type="PROSITE" id="PS50949"/>
    </source>
</evidence>
<organism evidence="5 6">
    <name type="scientific">Nocardiopsis sediminis</name>
    <dbReference type="NCBI Taxonomy" id="1778267"/>
    <lineage>
        <taxon>Bacteria</taxon>
        <taxon>Bacillati</taxon>
        <taxon>Actinomycetota</taxon>
        <taxon>Actinomycetes</taxon>
        <taxon>Streptosporangiales</taxon>
        <taxon>Nocardiopsidaceae</taxon>
        <taxon>Nocardiopsis</taxon>
    </lineage>
</organism>
<keyword evidence="6" id="KW-1185">Reference proteome</keyword>
<evidence type="ECO:0000313" key="6">
    <source>
        <dbReference type="Proteomes" id="UP001595847"/>
    </source>
</evidence>
<evidence type="ECO:0000256" key="3">
    <source>
        <dbReference type="ARBA" id="ARBA00023163"/>
    </source>
</evidence>
<dbReference type="Gene3D" id="1.10.10.10">
    <property type="entry name" value="Winged helix-like DNA-binding domain superfamily/Winged helix DNA-binding domain"/>
    <property type="match status" value="1"/>
</dbReference>
<keyword evidence="1" id="KW-0805">Transcription regulation</keyword>
<dbReference type="PRINTS" id="PR00035">
    <property type="entry name" value="HTHGNTR"/>
</dbReference>
<proteinExistence type="predicted"/>
<evidence type="ECO:0000256" key="2">
    <source>
        <dbReference type="ARBA" id="ARBA00023125"/>
    </source>
</evidence>
<evidence type="ECO:0000256" key="1">
    <source>
        <dbReference type="ARBA" id="ARBA00023015"/>
    </source>
</evidence>
<dbReference type="PANTHER" id="PTHR43537">
    <property type="entry name" value="TRANSCRIPTIONAL REGULATOR, GNTR FAMILY"/>
    <property type="match status" value="1"/>
</dbReference>
<dbReference type="InterPro" id="IPR011711">
    <property type="entry name" value="GntR_C"/>
</dbReference>
<name>A0ABV8FJH1_9ACTN</name>
<dbReference type="Pfam" id="PF00392">
    <property type="entry name" value="GntR"/>
    <property type="match status" value="1"/>
</dbReference>
<evidence type="ECO:0000313" key="5">
    <source>
        <dbReference type="EMBL" id="MFC3996280.1"/>
    </source>
</evidence>
<dbReference type="InterPro" id="IPR036390">
    <property type="entry name" value="WH_DNA-bd_sf"/>
</dbReference>
<dbReference type="SMART" id="SM00345">
    <property type="entry name" value="HTH_GNTR"/>
    <property type="match status" value="1"/>
</dbReference>
<feature type="domain" description="HTH gntR-type" evidence="4">
    <location>
        <begin position="14"/>
        <end position="82"/>
    </location>
</feature>
<dbReference type="InterPro" id="IPR036388">
    <property type="entry name" value="WH-like_DNA-bd_sf"/>
</dbReference>
<dbReference type="InterPro" id="IPR000524">
    <property type="entry name" value="Tscrpt_reg_HTH_GntR"/>
</dbReference>
<dbReference type="InterPro" id="IPR008920">
    <property type="entry name" value="TF_FadR/GntR_C"/>
</dbReference>
<protein>
    <submittedName>
        <fullName evidence="5">FadR/GntR family transcriptional regulator</fullName>
    </submittedName>
</protein>
<dbReference type="PANTHER" id="PTHR43537:SF5">
    <property type="entry name" value="UXU OPERON TRANSCRIPTIONAL REGULATOR"/>
    <property type="match status" value="1"/>
</dbReference>
<dbReference type="EMBL" id="JBHSBH010000007">
    <property type="protein sequence ID" value="MFC3996280.1"/>
    <property type="molecule type" value="Genomic_DNA"/>
</dbReference>
<sequence>MSTGLSKIDLTPREPIAKEIARRLIDHLFSGDLEPGHRLPSERQLAETLGVNRPAVREAIRSLNMLGILDIRPGSGTYFRGSDVEVLYRVFEWNLMLGERRVMELMEARAHLEEVVAGLAAQNRDDAAAATIRARLEDMRTSHADDFPAADVAFHLAIADASGNTVLRDMLRGLRTVMHSWIGRNVARHSHVTTAYRDHVPICEAIEARDADAARAAMATHMRNAAGRLLATLEPEVAERLRTEARSGLVGDTAD</sequence>
<dbReference type="PROSITE" id="PS50949">
    <property type="entry name" value="HTH_GNTR"/>
    <property type="match status" value="1"/>
</dbReference>
<dbReference type="SMART" id="SM00895">
    <property type="entry name" value="FCD"/>
    <property type="match status" value="1"/>
</dbReference>
<dbReference type="Gene3D" id="1.20.120.530">
    <property type="entry name" value="GntR ligand-binding domain-like"/>
    <property type="match status" value="1"/>
</dbReference>
<reference evidence="6" key="1">
    <citation type="journal article" date="2019" name="Int. J. Syst. Evol. Microbiol.">
        <title>The Global Catalogue of Microorganisms (GCM) 10K type strain sequencing project: providing services to taxonomists for standard genome sequencing and annotation.</title>
        <authorList>
            <consortium name="The Broad Institute Genomics Platform"/>
            <consortium name="The Broad Institute Genome Sequencing Center for Infectious Disease"/>
            <person name="Wu L."/>
            <person name="Ma J."/>
        </authorList>
    </citation>
    <scope>NUCLEOTIDE SEQUENCE [LARGE SCALE GENOMIC DNA]</scope>
    <source>
        <strain evidence="6">TBRC 1826</strain>
    </source>
</reference>